<reference evidence="2" key="1">
    <citation type="submission" date="2012-01" db="EMBL/GenBank/DDBJ databases">
        <authorList>
            <person name="Walter R."/>
            <person name="Schartl M."/>
            <person name="Warren W."/>
        </authorList>
    </citation>
    <scope>NUCLEOTIDE SEQUENCE [LARGE SCALE GENOMIC DNA]</scope>
    <source>
        <strain evidence="2">JP 163 A</strain>
    </source>
</reference>
<dbReference type="InParanoid" id="A0A3B5QSH6"/>
<reference evidence="2" key="2">
    <citation type="journal article" date="2013" name="Nat. Genet.">
        <title>The genome of the platyfish, Xiphophorus maculatus, provides insights into evolutionary adaptation and several complex traits.</title>
        <authorList>
            <person name="Schartl M."/>
            <person name="Walter R.B."/>
            <person name="Shen Y."/>
            <person name="Garcia T."/>
            <person name="Catchen J."/>
            <person name="Amores A."/>
            <person name="Braasch I."/>
            <person name="Chalopin D."/>
            <person name="Volff J.N."/>
            <person name="Lesch K.P."/>
            <person name="Bisazza A."/>
            <person name="Minx P."/>
            <person name="Hillier L."/>
            <person name="Wilson R.K."/>
            <person name="Fuerstenberg S."/>
            <person name="Boore J."/>
            <person name="Searle S."/>
            <person name="Postlethwait J.H."/>
            <person name="Warren W.C."/>
        </authorList>
    </citation>
    <scope>NUCLEOTIDE SEQUENCE [LARGE SCALE GENOMIC DNA]</scope>
    <source>
        <strain evidence="2">JP 163 A</strain>
    </source>
</reference>
<organism evidence="1 2">
    <name type="scientific">Xiphophorus maculatus</name>
    <name type="common">Southern platyfish</name>
    <name type="synonym">Platypoecilus maculatus</name>
    <dbReference type="NCBI Taxonomy" id="8083"/>
    <lineage>
        <taxon>Eukaryota</taxon>
        <taxon>Metazoa</taxon>
        <taxon>Chordata</taxon>
        <taxon>Craniata</taxon>
        <taxon>Vertebrata</taxon>
        <taxon>Euteleostomi</taxon>
        <taxon>Actinopterygii</taxon>
        <taxon>Neopterygii</taxon>
        <taxon>Teleostei</taxon>
        <taxon>Neoteleostei</taxon>
        <taxon>Acanthomorphata</taxon>
        <taxon>Ovalentaria</taxon>
        <taxon>Atherinomorphae</taxon>
        <taxon>Cyprinodontiformes</taxon>
        <taxon>Poeciliidae</taxon>
        <taxon>Poeciliinae</taxon>
        <taxon>Xiphophorus</taxon>
    </lineage>
</organism>
<evidence type="ECO:0000313" key="1">
    <source>
        <dbReference type="Ensembl" id="ENSXMAP00000033516.1"/>
    </source>
</evidence>
<name>A0A3B5QSH6_XIPMA</name>
<reference evidence="1" key="3">
    <citation type="submission" date="2025-08" db="UniProtKB">
        <authorList>
            <consortium name="Ensembl"/>
        </authorList>
    </citation>
    <scope>IDENTIFICATION</scope>
    <source>
        <strain evidence="1">JP 163 A</strain>
    </source>
</reference>
<proteinExistence type="predicted"/>
<protein>
    <submittedName>
        <fullName evidence="1">Uncharacterized protein</fullName>
    </submittedName>
</protein>
<dbReference type="GeneTree" id="ENSGT00940000181873"/>
<keyword evidence="2" id="KW-1185">Reference proteome</keyword>
<dbReference type="Proteomes" id="UP000002852">
    <property type="component" value="Unassembled WGS sequence"/>
</dbReference>
<dbReference type="Ensembl" id="ENSXMAT00000038663.1">
    <property type="protein sequence ID" value="ENSXMAP00000033516.1"/>
    <property type="gene ID" value="ENSXMAG00000029350.1"/>
</dbReference>
<reference evidence="1" key="4">
    <citation type="submission" date="2025-09" db="UniProtKB">
        <authorList>
            <consortium name="Ensembl"/>
        </authorList>
    </citation>
    <scope>IDENTIFICATION</scope>
    <source>
        <strain evidence="1">JP 163 A</strain>
    </source>
</reference>
<sequence length="57" mass="6249">SIHPQPAEFGTPPAWPSWEITVGPFPQAIFDDDITCLEGFATDITVICLDLTQYGII</sequence>
<dbReference type="AlphaFoldDB" id="A0A3B5QSH6"/>
<accession>A0A3B5QSH6</accession>
<dbReference type="OMA" id="CLDLTQY"/>
<evidence type="ECO:0000313" key="2">
    <source>
        <dbReference type="Proteomes" id="UP000002852"/>
    </source>
</evidence>